<feature type="region of interest" description="Disordered" evidence="3">
    <location>
        <begin position="196"/>
        <end position="262"/>
    </location>
</feature>
<dbReference type="STRING" id="2094558.A0A314UK92"/>
<dbReference type="AlphaFoldDB" id="A0A314UK92"/>
<proteinExistence type="inferred from homology"/>
<comment type="domain">
    <text evidence="2">The jas domain is required for interaction with COI1.</text>
</comment>
<gene>
    <name evidence="5" type="ORF">Pyn_13170</name>
</gene>
<feature type="domain" description="Tify" evidence="4">
    <location>
        <begin position="261"/>
        <end position="296"/>
    </location>
</feature>
<feature type="region of interest" description="Disordered" evidence="3">
    <location>
        <begin position="8"/>
        <end position="31"/>
    </location>
</feature>
<reference evidence="5 6" key="1">
    <citation type="submission" date="2018-02" db="EMBL/GenBank/DDBJ databases">
        <title>Draft genome of wild Prunus yedoensis var. nudiflora.</title>
        <authorList>
            <person name="Baek S."/>
            <person name="Kim J.-H."/>
            <person name="Choi K."/>
            <person name="Kim G.-B."/>
            <person name="Cho A."/>
            <person name="Jang H."/>
            <person name="Shin C.-H."/>
            <person name="Yu H.-J."/>
            <person name="Mun J.-H."/>
        </authorList>
    </citation>
    <scope>NUCLEOTIDE SEQUENCE [LARGE SCALE GENOMIC DNA]</scope>
    <source>
        <strain evidence="6">cv. Jeju island</strain>
        <tissue evidence="5">Leaf</tissue>
    </source>
</reference>
<dbReference type="PANTHER" id="PTHR33077">
    <property type="entry name" value="PROTEIN TIFY 4A-RELATED-RELATED"/>
    <property type="match status" value="1"/>
</dbReference>
<dbReference type="GO" id="GO:2000022">
    <property type="term" value="P:regulation of jasmonic acid mediated signaling pathway"/>
    <property type="evidence" value="ECO:0007669"/>
    <property type="project" value="UniProtKB-UniRule"/>
</dbReference>
<feature type="compositionally biased region" description="Polar residues" evidence="3">
    <location>
        <begin position="367"/>
        <end position="379"/>
    </location>
</feature>
<evidence type="ECO:0000256" key="2">
    <source>
        <dbReference type="RuleBase" id="RU369065"/>
    </source>
</evidence>
<evidence type="ECO:0000313" key="6">
    <source>
        <dbReference type="Proteomes" id="UP000250321"/>
    </source>
</evidence>
<evidence type="ECO:0000256" key="1">
    <source>
        <dbReference type="ARBA" id="ARBA00008614"/>
    </source>
</evidence>
<dbReference type="SMART" id="SM00979">
    <property type="entry name" value="TIFY"/>
    <property type="match status" value="1"/>
</dbReference>
<keyword evidence="2" id="KW-1184">Jasmonic acid signaling pathway</keyword>
<dbReference type="GO" id="GO:0009611">
    <property type="term" value="P:response to wounding"/>
    <property type="evidence" value="ECO:0007669"/>
    <property type="project" value="UniProtKB-UniRule"/>
</dbReference>
<feature type="compositionally biased region" description="Polar residues" evidence="3">
    <location>
        <begin position="124"/>
        <end position="134"/>
    </location>
</feature>
<feature type="compositionally biased region" description="Polar residues" evidence="3">
    <location>
        <begin position="219"/>
        <end position="247"/>
    </location>
</feature>
<dbReference type="InterPro" id="IPR010399">
    <property type="entry name" value="Tify_dom"/>
</dbReference>
<feature type="compositionally biased region" description="Polar residues" evidence="3">
    <location>
        <begin position="10"/>
        <end position="21"/>
    </location>
</feature>
<comment type="subcellular location">
    <subcellularLocation>
        <location evidence="2">Nucleus</location>
    </subcellularLocation>
</comment>
<accession>A0A314UK92</accession>
<dbReference type="Pfam" id="PF06200">
    <property type="entry name" value="tify"/>
    <property type="match status" value="1"/>
</dbReference>
<comment type="similarity">
    <text evidence="1 2">Belongs to the TIFY/JAZ family.</text>
</comment>
<evidence type="ECO:0000259" key="4">
    <source>
        <dbReference type="PROSITE" id="PS51320"/>
    </source>
</evidence>
<comment type="function">
    <text evidence="2">Repressor of jasmonate responses.</text>
</comment>
<keyword evidence="6" id="KW-1185">Reference proteome</keyword>
<evidence type="ECO:0000256" key="3">
    <source>
        <dbReference type="SAM" id="MobiDB-lite"/>
    </source>
</evidence>
<name>A0A314UK92_PRUYE</name>
<dbReference type="InterPro" id="IPR040390">
    <property type="entry name" value="TIFY/JAZ"/>
</dbReference>
<dbReference type="PANTHER" id="PTHR33077:SF8">
    <property type="entry name" value="PROTEIN TIFY 8"/>
    <property type="match status" value="1"/>
</dbReference>
<organism evidence="5 6">
    <name type="scientific">Prunus yedoensis var. nudiflora</name>
    <dbReference type="NCBI Taxonomy" id="2094558"/>
    <lineage>
        <taxon>Eukaryota</taxon>
        <taxon>Viridiplantae</taxon>
        <taxon>Streptophyta</taxon>
        <taxon>Embryophyta</taxon>
        <taxon>Tracheophyta</taxon>
        <taxon>Spermatophyta</taxon>
        <taxon>Magnoliopsida</taxon>
        <taxon>eudicotyledons</taxon>
        <taxon>Gunneridae</taxon>
        <taxon>Pentapetalae</taxon>
        <taxon>rosids</taxon>
        <taxon>fabids</taxon>
        <taxon>Rosales</taxon>
        <taxon>Rosaceae</taxon>
        <taxon>Amygdaloideae</taxon>
        <taxon>Amygdaleae</taxon>
        <taxon>Prunus</taxon>
    </lineage>
</organism>
<dbReference type="EMBL" id="PJQY01003504">
    <property type="protein sequence ID" value="PQM36904.1"/>
    <property type="molecule type" value="Genomic_DNA"/>
</dbReference>
<feature type="region of interest" description="Disordered" evidence="3">
    <location>
        <begin position="68"/>
        <end position="178"/>
    </location>
</feature>
<protein>
    <recommendedName>
        <fullName evidence="2">Protein TIFY</fullName>
    </recommendedName>
    <alternativeName>
        <fullName evidence="2">Jasmonate ZIM domain-containing protein</fullName>
    </alternativeName>
</protein>
<evidence type="ECO:0000313" key="5">
    <source>
        <dbReference type="EMBL" id="PQM36904.1"/>
    </source>
</evidence>
<sequence length="391" mass="40795">MAVLIMAQQGVPNNATTNNSSQQQKQKQEEQLLKPIFHDFLGMKPGDSPVVLAPKASDCRLSEVSPSASASLGASSGGGRGPISTTSDLGSERQAGNHLEGVPFYGPRSDISGPEISNRLLGSKRSNSDSTFKGSSRDGVPHTGPDSLESSHLMKMLRNGPGGERPRSTVPPRGGHFIPFVHQLTSNRFRDANASPANISQSAADEGSRTGIKGPGLLSSINASSSAPERNSSGALPSGSRQKSGTNILEPEPSTPSRHGFTSAGRQMTIFYGGQAHVFDDVHPNKADVIMALAGSNGGSWSTTYSLKPTARPGSENHVPSGEVEAGTASNIALLREYRGRLCIPGNSSQAVGFADRVLTPAGGHQGSNLAKDTRNTIQAAEPSSKEKNDP</sequence>
<keyword evidence="2" id="KW-0539">Nucleus</keyword>
<comment type="caution">
    <text evidence="5">The sequence shown here is derived from an EMBL/GenBank/DDBJ whole genome shotgun (WGS) entry which is preliminary data.</text>
</comment>
<dbReference type="GO" id="GO:0005634">
    <property type="term" value="C:nucleus"/>
    <property type="evidence" value="ECO:0007669"/>
    <property type="project" value="UniProtKB-SubCell"/>
</dbReference>
<feature type="region of interest" description="Disordered" evidence="3">
    <location>
        <begin position="361"/>
        <end position="391"/>
    </location>
</feature>
<dbReference type="OrthoDB" id="1908882at2759"/>
<dbReference type="PROSITE" id="PS51320">
    <property type="entry name" value="TIFY"/>
    <property type="match status" value="1"/>
</dbReference>
<dbReference type="Proteomes" id="UP000250321">
    <property type="component" value="Unassembled WGS sequence"/>
</dbReference>
<dbReference type="GO" id="GO:0031347">
    <property type="term" value="P:regulation of defense response"/>
    <property type="evidence" value="ECO:0007669"/>
    <property type="project" value="UniProtKB-UniRule"/>
</dbReference>